<dbReference type="Proteomes" id="UP000002613">
    <property type="component" value="Chromosome"/>
</dbReference>
<dbReference type="AlphaFoldDB" id="D3S1A1"/>
<dbReference type="EMBL" id="CP001899">
    <property type="protein sequence ID" value="ADC64337.1"/>
    <property type="molecule type" value="Genomic_DNA"/>
</dbReference>
<keyword evidence="2" id="KW-1185">Reference proteome</keyword>
<dbReference type="HOGENOM" id="CLU_158538_0_0_2"/>
<dbReference type="InterPro" id="IPR011989">
    <property type="entry name" value="ARM-like"/>
</dbReference>
<reference evidence="1 2" key="2">
    <citation type="journal article" date="2011" name="Stand. Genomic Sci.">
        <title>Complete genome sequence of Ferroglobus placidus AEDII12DO.</title>
        <authorList>
            <person name="Anderson I."/>
            <person name="Risso C."/>
            <person name="Holmes D."/>
            <person name="Lucas S."/>
            <person name="Copeland A."/>
            <person name="Lapidus A."/>
            <person name="Cheng J.F."/>
            <person name="Bruce D."/>
            <person name="Goodwin L."/>
            <person name="Pitluck S."/>
            <person name="Saunders E."/>
            <person name="Brettin T."/>
            <person name="Detter J.C."/>
            <person name="Han C."/>
            <person name="Tapia R."/>
            <person name="Larimer F."/>
            <person name="Land M."/>
            <person name="Hauser L."/>
            <person name="Woyke T."/>
            <person name="Lovley D."/>
            <person name="Kyrpides N."/>
            <person name="Ivanova N."/>
        </authorList>
    </citation>
    <scope>NUCLEOTIDE SEQUENCE [LARGE SCALE GENOMIC DNA]</scope>
    <source>
        <strain evidence="2">DSM 10642 / AEDII12DO</strain>
    </source>
</reference>
<evidence type="ECO:0000313" key="2">
    <source>
        <dbReference type="Proteomes" id="UP000002613"/>
    </source>
</evidence>
<dbReference type="eggNOG" id="arCOG02967">
    <property type="taxonomic scope" value="Archaea"/>
</dbReference>
<dbReference type="OrthoDB" id="359571at2157"/>
<name>D3S1A1_FERPA</name>
<dbReference type="SUPFAM" id="SSF48371">
    <property type="entry name" value="ARM repeat"/>
    <property type="match status" value="1"/>
</dbReference>
<dbReference type="InterPro" id="IPR016024">
    <property type="entry name" value="ARM-type_fold"/>
</dbReference>
<dbReference type="Pfam" id="PF13646">
    <property type="entry name" value="HEAT_2"/>
    <property type="match status" value="1"/>
</dbReference>
<evidence type="ECO:0008006" key="3">
    <source>
        <dbReference type="Google" id="ProtNLM"/>
    </source>
</evidence>
<protein>
    <recommendedName>
        <fullName evidence="3">HEAT repeat domain-containing protein</fullName>
    </recommendedName>
</protein>
<sequence length="130" mass="15216">MTSYFCPRCWSEFKEDFEFCPVCGYDLKNFDKLSYEEKLIVALKHPVSDYKINAIRLLAKLRSEKAVFEFERMIEEEDTIIVLEIIEALSKIPTEKSLELLKRLAKSNSKVISKRAKEILKAFDAERSKV</sequence>
<gene>
    <name evidence="1" type="ordered locus">Ferp_0150</name>
</gene>
<dbReference type="PaxDb" id="589924-Ferp_0150"/>
<dbReference type="KEGG" id="fpl:Ferp_0150"/>
<dbReference type="eggNOG" id="arCOG01917">
    <property type="taxonomic scope" value="Archaea"/>
</dbReference>
<dbReference type="STRING" id="589924.Ferp_0150"/>
<reference evidence="2" key="1">
    <citation type="submission" date="2010-02" db="EMBL/GenBank/DDBJ databases">
        <title>Complete sequence of Ferroglobus placidus DSM 10642.</title>
        <authorList>
            <consortium name="US DOE Joint Genome Institute"/>
            <person name="Lucas S."/>
            <person name="Copeland A."/>
            <person name="Lapidus A."/>
            <person name="Cheng J.-F."/>
            <person name="Bruce D."/>
            <person name="Goodwin L."/>
            <person name="Pitluck S."/>
            <person name="Saunders E."/>
            <person name="Brettin T."/>
            <person name="Detter J.C."/>
            <person name="Han C."/>
            <person name="Tapia R."/>
            <person name="Larimer F."/>
            <person name="Land M."/>
            <person name="Hauser L."/>
            <person name="Kyrpides N."/>
            <person name="Ivanova N."/>
            <person name="Holmes D."/>
            <person name="Lovley D."/>
            <person name="Kyrpides N."/>
            <person name="Anderson I.J."/>
            <person name="Woyke T."/>
        </authorList>
    </citation>
    <scope>NUCLEOTIDE SEQUENCE [LARGE SCALE GENOMIC DNA]</scope>
    <source>
        <strain evidence="2">DSM 10642 / AEDII12DO</strain>
    </source>
</reference>
<dbReference type="Gene3D" id="1.25.10.10">
    <property type="entry name" value="Leucine-rich Repeat Variant"/>
    <property type="match status" value="1"/>
</dbReference>
<evidence type="ECO:0000313" key="1">
    <source>
        <dbReference type="EMBL" id="ADC64337.1"/>
    </source>
</evidence>
<accession>D3S1A1</accession>
<proteinExistence type="predicted"/>
<dbReference type="GeneID" id="8777643"/>
<dbReference type="RefSeq" id="WP_012964684.1">
    <property type="nucleotide sequence ID" value="NC_013849.1"/>
</dbReference>
<organism evidence="1 2">
    <name type="scientific">Ferroglobus placidus (strain DSM 10642 / AEDII12DO)</name>
    <dbReference type="NCBI Taxonomy" id="589924"/>
    <lineage>
        <taxon>Archaea</taxon>
        <taxon>Methanobacteriati</taxon>
        <taxon>Methanobacteriota</taxon>
        <taxon>Archaeoglobi</taxon>
        <taxon>Archaeoglobales</taxon>
        <taxon>Archaeoglobaceae</taxon>
        <taxon>Ferroglobus</taxon>
    </lineage>
</organism>